<gene>
    <name evidence="1" type="ORF">L249_8694</name>
</gene>
<dbReference type="Gene3D" id="3.30.559.10">
    <property type="entry name" value="Chloramphenicol acetyltransferase-like domain"/>
    <property type="match status" value="1"/>
</dbReference>
<dbReference type="AlphaFoldDB" id="A0A367L6F7"/>
<dbReference type="InterPro" id="IPR010828">
    <property type="entry name" value="Atf2/Sli1-like"/>
</dbReference>
<comment type="caution">
    <text evidence="1">The sequence shown here is derived from an EMBL/GenBank/DDBJ whole genome shotgun (WGS) entry which is preliminary data.</text>
</comment>
<evidence type="ECO:0000313" key="2">
    <source>
        <dbReference type="Proteomes" id="UP000253664"/>
    </source>
</evidence>
<dbReference type="GO" id="GO:0008080">
    <property type="term" value="F:N-acetyltransferase activity"/>
    <property type="evidence" value="ECO:0007669"/>
    <property type="project" value="TreeGrafter"/>
</dbReference>
<evidence type="ECO:0008006" key="3">
    <source>
        <dbReference type="Google" id="ProtNLM"/>
    </source>
</evidence>
<reference evidence="1 2" key="1">
    <citation type="journal article" date="2015" name="BMC Genomics">
        <title>Insights from the genome of Ophiocordyceps polyrhachis-furcata to pathogenicity and host specificity in insect fungi.</title>
        <authorList>
            <person name="Wichadakul D."/>
            <person name="Kobmoo N."/>
            <person name="Ingsriswang S."/>
            <person name="Tangphatsornruang S."/>
            <person name="Chantasingh D."/>
            <person name="Luangsa-ard J.J."/>
            <person name="Eurwilaichitr L."/>
        </authorList>
    </citation>
    <scope>NUCLEOTIDE SEQUENCE [LARGE SCALE GENOMIC DNA]</scope>
    <source>
        <strain evidence="1 2">BCC 54312</strain>
    </source>
</reference>
<dbReference type="EMBL" id="LKCN02000013">
    <property type="protein sequence ID" value="RCI10015.1"/>
    <property type="molecule type" value="Genomic_DNA"/>
</dbReference>
<dbReference type="OrthoDB" id="2150604at2759"/>
<name>A0A367L6F7_9HYPO</name>
<proteinExistence type="predicted"/>
<protein>
    <recommendedName>
        <fullName evidence="3">Alcohol acetyltransferase</fullName>
    </recommendedName>
</protein>
<dbReference type="InterPro" id="IPR052058">
    <property type="entry name" value="Alcohol_O-acetyltransferase"/>
</dbReference>
<evidence type="ECO:0000313" key="1">
    <source>
        <dbReference type="EMBL" id="RCI10015.1"/>
    </source>
</evidence>
<dbReference type="Proteomes" id="UP000253664">
    <property type="component" value="Unassembled WGS sequence"/>
</dbReference>
<dbReference type="STRING" id="1330021.A0A367L6F7"/>
<sequence>MLSSSSELAIASAIRLGLYRTVTVSSRYECKKRLGKGHLVRALSSIVSSQAMLRVGIEAVDDARFLHFHSIDLSRHLFFETLRTKRGEGEGGDCDDDELFRSKLQHFHDSTWEHAHLRPPWKVSVFYHDDDDDDDDKEKDVFCCDIVFAFHHSLADGISGRTFHQLLRRALNNNKDKDEPVRKNEKLVLLFPAPLPSVIPAPQEEAVPFSFSPSYWLKMHCIRLAANALAKPLNRYVNKVDDRANGSTLLLPINLSGCAAAALLAGCRSRKTTVTAVLHALVLTSLSRRLPRGSSSSFKAITAIDLRPYLDHRHGDDDDDASSQFRLLVSAYQQGFSVSEDEEESIWDAARIARVSLSARRDSLPADDIFGMPSCLNQVFSSWIALYGKSNLRSWLLSNIGVLDDDDDDDDDDEDDDNDEDAFCRISRVTFVGMPFLHGGPPIFVSVASVAGGAMTVVVSWVQGVVPHELATGLADDLRAWITNFADKGKFL</sequence>
<dbReference type="SUPFAM" id="SSF52777">
    <property type="entry name" value="CoA-dependent acyltransferases"/>
    <property type="match status" value="1"/>
</dbReference>
<dbReference type="PANTHER" id="PTHR28037">
    <property type="entry name" value="ALCOHOL O-ACETYLTRANSFERASE 1-RELATED"/>
    <property type="match status" value="1"/>
</dbReference>
<dbReference type="InterPro" id="IPR023213">
    <property type="entry name" value="CAT-like_dom_sf"/>
</dbReference>
<organism evidence="1 2">
    <name type="scientific">Ophiocordyceps polyrhachis-furcata BCC 54312</name>
    <dbReference type="NCBI Taxonomy" id="1330021"/>
    <lineage>
        <taxon>Eukaryota</taxon>
        <taxon>Fungi</taxon>
        <taxon>Dikarya</taxon>
        <taxon>Ascomycota</taxon>
        <taxon>Pezizomycotina</taxon>
        <taxon>Sordariomycetes</taxon>
        <taxon>Hypocreomycetidae</taxon>
        <taxon>Hypocreales</taxon>
        <taxon>Ophiocordycipitaceae</taxon>
        <taxon>Ophiocordyceps</taxon>
    </lineage>
</organism>
<dbReference type="Pfam" id="PF07247">
    <property type="entry name" value="AATase"/>
    <property type="match status" value="1"/>
</dbReference>
<accession>A0A367L6F7</accession>
<keyword evidence="2" id="KW-1185">Reference proteome</keyword>
<dbReference type="PANTHER" id="PTHR28037:SF1">
    <property type="entry name" value="ALCOHOL O-ACETYLTRANSFERASE 1-RELATED"/>
    <property type="match status" value="1"/>
</dbReference>